<dbReference type="InterPro" id="IPR010286">
    <property type="entry name" value="METTL16/RlmF"/>
</dbReference>
<evidence type="ECO:0000313" key="4">
    <source>
        <dbReference type="Proteomes" id="UP001148312"/>
    </source>
</evidence>
<dbReference type="GeneID" id="81620433"/>
<evidence type="ECO:0000256" key="2">
    <source>
        <dbReference type="ARBA" id="ARBA00022679"/>
    </source>
</evidence>
<comment type="caution">
    <text evidence="3">The sequence shown here is derived from an EMBL/GenBank/DDBJ whole genome shotgun (WGS) entry which is preliminary data.</text>
</comment>
<dbReference type="FunFam" id="3.40.50.150:FF:000813">
    <property type="match status" value="1"/>
</dbReference>
<dbReference type="InterPro" id="IPR029063">
    <property type="entry name" value="SAM-dependent_MTases_sf"/>
</dbReference>
<protein>
    <submittedName>
        <fullName evidence="3">RNA N6-adenosine-methyltransferase METTL16</fullName>
    </submittedName>
</protein>
<reference evidence="3" key="2">
    <citation type="journal article" date="2023" name="IMA Fungus">
        <title>Comparative genomic study of the Penicillium genus elucidates a diverse pangenome and 15 lateral gene transfer events.</title>
        <authorList>
            <person name="Petersen C."/>
            <person name="Sorensen T."/>
            <person name="Nielsen M.R."/>
            <person name="Sondergaard T.E."/>
            <person name="Sorensen J.L."/>
            <person name="Fitzpatrick D.A."/>
            <person name="Frisvad J.C."/>
            <person name="Nielsen K.L."/>
        </authorList>
    </citation>
    <scope>NUCLEOTIDE SEQUENCE</scope>
    <source>
        <strain evidence="3">IBT 30728</strain>
    </source>
</reference>
<dbReference type="SUPFAM" id="SSF53335">
    <property type="entry name" value="S-adenosyl-L-methionine-dependent methyltransferases"/>
    <property type="match status" value="1"/>
</dbReference>
<name>A0A9W9XM29_9EURO</name>
<dbReference type="AlphaFoldDB" id="A0A9W9XM29"/>
<keyword evidence="4" id="KW-1185">Reference proteome</keyword>
<reference evidence="3" key="1">
    <citation type="submission" date="2022-12" db="EMBL/GenBank/DDBJ databases">
        <authorList>
            <person name="Petersen C."/>
        </authorList>
    </citation>
    <scope>NUCLEOTIDE SEQUENCE</scope>
    <source>
        <strain evidence="3">IBT 30728</strain>
    </source>
</reference>
<organism evidence="3 4">
    <name type="scientific">Penicillium diatomitis</name>
    <dbReference type="NCBI Taxonomy" id="2819901"/>
    <lineage>
        <taxon>Eukaryota</taxon>
        <taxon>Fungi</taxon>
        <taxon>Dikarya</taxon>
        <taxon>Ascomycota</taxon>
        <taxon>Pezizomycotina</taxon>
        <taxon>Eurotiomycetes</taxon>
        <taxon>Eurotiomycetidae</taxon>
        <taxon>Eurotiales</taxon>
        <taxon>Aspergillaceae</taxon>
        <taxon>Penicillium</taxon>
    </lineage>
</organism>
<accession>A0A9W9XM29</accession>
<dbReference type="GO" id="GO:0070475">
    <property type="term" value="P:rRNA base methylation"/>
    <property type="evidence" value="ECO:0007669"/>
    <property type="project" value="TreeGrafter"/>
</dbReference>
<dbReference type="EMBL" id="JAPWDQ010000001">
    <property type="protein sequence ID" value="KAJ5495464.1"/>
    <property type="molecule type" value="Genomic_DNA"/>
</dbReference>
<keyword evidence="1" id="KW-0489">Methyltransferase</keyword>
<dbReference type="GO" id="GO:0008168">
    <property type="term" value="F:methyltransferase activity"/>
    <property type="evidence" value="ECO:0007669"/>
    <property type="project" value="UniProtKB-KW"/>
</dbReference>
<dbReference type="CDD" id="cd02440">
    <property type="entry name" value="AdoMet_MTases"/>
    <property type="match status" value="1"/>
</dbReference>
<evidence type="ECO:0000256" key="1">
    <source>
        <dbReference type="ARBA" id="ARBA00022603"/>
    </source>
</evidence>
<keyword evidence="2" id="KW-0808">Transferase</keyword>
<gene>
    <name evidence="3" type="ORF">N7539_000580</name>
</gene>
<evidence type="ECO:0000313" key="3">
    <source>
        <dbReference type="EMBL" id="KAJ5495464.1"/>
    </source>
</evidence>
<dbReference type="PANTHER" id="PTHR13393:SF0">
    <property type="entry name" value="RNA N6-ADENOSINE-METHYLTRANSFERASE METTL16"/>
    <property type="match status" value="1"/>
</dbReference>
<proteinExistence type="predicted"/>
<dbReference type="Pfam" id="PF05971">
    <property type="entry name" value="Methyltransf_10"/>
    <property type="match status" value="1"/>
</dbReference>
<dbReference type="Gene3D" id="3.40.50.150">
    <property type="entry name" value="Vaccinia Virus protein VP39"/>
    <property type="match status" value="1"/>
</dbReference>
<dbReference type="Proteomes" id="UP001148312">
    <property type="component" value="Unassembled WGS sequence"/>
</dbReference>
<dbReference type="RefSeq" id="XP_056794477.1">
    <property type="nucleotide sequence ID" value="XM_056930184.1"/>
</dbReference>
<sequence length="445" mass="50404">MEQARTLYKKEIDFAALALQSREFAKHLRFNGQLDFHDEAAVRQLTISLLEHDFGLHVKLPKDRLCPPVSVILTCRNEHPSLMELNYVIWIQDLLDTSTANIRENYDPDREVAGLDVGTGCCSIYPLLGCKVRPRWRFIATDIDEQNVKTARENVSRNGLDSKIQIIKTNAEDLFFAPDVFKQEKLDFTMCNPPFYASEHDMLSSAETKCHVPFSACTGAAVEMIVEGGETAFVARMIEESRQLQERIQWYTSMLGKLSSITTLVEVLIEYGNNNYAVTEFVQGNKTKRWALAWSWGDRRPSMPLARNIPGFPRHLLPFPAEFTFTLPTGAHVDSVIASMNGEFDTLPWFWKWDKNLSAGVGFASENVWSRQARRKMKLAGQARSGKLDAAPTEVELGVRIQVRLLSGTGEEAREVQVTIRWIQGTDSVIFESFCGMAKRKIEGK</sequence>
<dbReference type="GO" id="GO:0005634">
    <property type="term" value="C:nucleus"/>
    <property type="evidence" value="ECO:0007669"/>
    <property type="project" value="TreeGrafter"/>
</dbReference>
<dbReference type="PANTHER" id="PTHR13393">
    <property type="entry name" value="SAM-DEPENDENT METHYLTRANSFERASE"/>
    <property type="match status" value="1"/>
</dbReference>